<feature type="transmembrane region" description="Helical" evidence="1">
    <location>
        <begin position="172"/>
        <end position="192"/>
    </location>
</feature>
<name>A0A2T0KKU8_9ACTN</name>
<dbReference type="AlphaFoldDB" id="A0A2T0KKU8"/>
<feature type="transmembrane region" description="Helical" evidence="1">
    <location>
        <begin position="204"/>
        <end position="223"/>
    </location>
</feature>
<accession>A0A2T0KKU8</accession>
<protein>
    <submittedName>
        <fullName evidence="2">Uncharacterized protein</fullName>
    </submittedName>
</protein>
<feature type="transmembrane region" description="Helical" evidence="1">
    <location>
        <begin position="71"/>
        <end position="89"/>
    </location>
</feature>
<feature type="transmembrane region" description="Helical" evidence="1">
    <location>
        <begin position="96"/>
        <end position="116"/>
    </location>
</feature>
<feature type="transmembrane region" description="Helical" evidence="1">
    <location>
        <begin position="31"/>
        <end position="51"/>
    </location>
</feature>
<dbReference type="RefSeq" id="WP_106315786.1">
    <property type="nucleotide sequence ID" value="NZ_BOMO01000017.1"/>
</dbReference>
<evidence type="ECO:0000313" key="3">
    <source>
        <dbReference type="Proteomes" id="UP000239415"/>
    </source>
</evidence>
<dbReference type="Proteomes" id="UP000239415">
    <property type="component" value="Unassembled WGS sequence"/>
</dbReference>
<evidence type="ECO:0000313" key="2">
    <source>
        <dbReference type="EMBL" id="PRX24253.1"/>
    </source>
</evidence>
<evidence type="ECO:0000256" key="1">
    <source>
        <dbReference type="SAM" id="Phobius"/>
    </source>
</evidence>
<proteinExistence type="predicted"/>
<sequence length="244" mass="26749">MNDEFPRPYADEPSPVAESLSGFRLLRVRPWAVLATVVLTTALLAAEWWRWMNSFLPYDPTDPLIVEVGHTLLDELPLAVPLVVIAALSRRRVRPLQVLALVGVMGALAMVSLELTDVVWDDIGPEYGVRVTGVDVTTYLVNAINAIVLILIGLAARFLLPAPGHRAMRSGRGMLALVVASVLWSVVTLQWMEPLRLSLWETAALASAMWATLTVVWSIAALVTSPRAVSEWTGDPAELQRQDP</sequence>
<comment type="caution">
    <text evidence="2">The sequence shown here is derived from an EMBL/GenBank/DDBJ whole genome shotgun (WGS) entry which is preliminary data.</text>
</comment>
<keyword evidence="3" id="KW-1185">Reference proteome</keyword>
<dbReference type="EMBL" id="PVMZ01000002">
    <property type="protein sequence ID" value="PRX24253.1"/>
    <property type="molecule type" value="Genomic_DNA"/>
</dbReference>
<keyword evidence="1" id="KW-0472">Membrane</keyword>
<organism evidence="2 3">
    <name type="scientific">Actinoplanes italicus</name>
    <dbReference type="NCBI Taxonomy" id="113567"/>
    <lineage>
        <taxon>Bacteria</taxon>
        <taxon>Bacillati</taxon>
        <taxon>Actinomycetota</taxon>
        <taxon>Actinomycetes</taxon>
        <taxon>Micromonosporales</taxon>
        <taxon>Micromonosporaceae</taxon>
        <taxon>Actinoplanes</taxon>
    </lineage>
</organism>
<keyword evidence="1" id="KW-0812">Transmembrane</keyword>
<keyword evidence="1" id="KW-1133">Transmembrane helix</keyword>
<gene>
    <name evidence="2" type="ORF">CLV67_10228</name>
</gene>
<reference evidence="2 3" key="1">
    <citation type="submission" date="2018-03" db="EMBL/GenBank/DDBJ databases">
        <title>Genomic Encyclopedia of Archaeal and Bacterial Type Strains, Phase II (KMG-II): from individual species to whole genera.</title>
        <authorList>
            <person name="Goeker M."/>
        </authorList>
    </citation>
    <scope>NUCLEOTIDE SEQUENCE [LARGE SCALE GENOMIC DNA]</scope>
    <source>
        <strain evidence="2 3">DSM 43146</strain>
    </source>
</reference>
<feature type="transmembrane region" description="Helical" evidence="1">
    <location>
        <begin position="136"/>
        <end position="160"/>
    </location>
</feature>